<accession>A0A316JA68</accession>
<evidence type="ECO:0000313" key="2">
    <source>
        <dbReference type="Proteomes" id="UP000245865"/>
    </source>
</evidence>
<keyword evidence="2" id="KW-1185">Reference proteome</keyword>
<dbReference type="PANTHER" id="PTHR31118">
    <property type="entry name" value="CYCLASE-LIKE PROTEIN 2"/>
    <property type="match status" value="1"/>
</dbReference>
<organism evidence="1 2">
    <name type="scientific">Falsochrobactrum shanghaiense</name>
    <dbReference type="NCBI Taxonomy" id="2201899"/>
    <lineage>
        <taxon>Bacteria</taxon>
        <taxon>Pseudomonadati</taxon>
        <taxon>Pseudomonadota</taxon>
        <taxon>Alphaproteobacteria</taxon>
        <taxon>Hyphomicrobiales</taxon>
        <taxon>Brucellaceae</taxon>
        <taxon>Falsochrobactrum</taxon>
    </lineage>
</organism>
<dbReference type="OrthoDB" id="9777007at2"/>
<dbReference type="Proteomes" id="UP000245865">
    <property type="component" value="Unassembled WGS sequence"/>
</dbReference>
<comment type="caution">
    <text evidence="1">The sequence shown here is derived from an EMBL/GenBank/DDBJ whole genome shotgun (WGS) entry which is preliminary data.</text>
</comment>
<dbReference type="InterPro" id="IPR037175">
    <property type="entry name" value="KFase_sf"/>
</dbReference>
<dbReference type="AlphaFoldDB" id="A0A316JA68"/>
<sequence>MSNQPLTQGTQSMPDAKTLLALIKSAKLVDLSVLTGENQPSSPPEGQRFGQFMMNHYTWPRGQFLEYVQIHDDHTGTHCDAPCHMIPSIESGLPHATEFGTVTIDQLDLNDMIGAAVVVDVRPLIDTVPKGKTTHLERSPVIDRVFLENWEKENGKFSPGEIVLFRTDWSDNYFRPYPEGFKYDRSHPAPGADAIELLHERGIKHIGIDGRGIGLMQDDYTPHWAALGKGMIATENLTNLGKLPTRGAVFIFLPHKFEGATGGLGRAIGLITS</sequence>
<proteinExistence type="predicted"/>
<dbReference type="GO" id="GO:0004061">
    <property type="term" value="F:arylformamidase activity"/>
    <property type="evidence" value="ECO:0007669"/>
    <property type="project" value="InterPro"/>
</dbReference>
<name>A0A316JA68_9HYPH</name>
<dbReference type="GO" id="GO:0019441">
    <property type="term" value="P:L-tryptophan catabolic process to kynurenine"/>
    <property type="evidence" value="ECO:0007669"/>
    <property type="project" value="InterPro"/>
</dbReference>
<dbReference type="RefSeq" id="WP_109705908.1">
    <property type="nucleotide sequence ID" value="NZ_QGDB01000003.1"/>
</dbReference>
<gene>
    <name evidence="1" type="ORF">DKP76_07775</name>
</gene>
<reference evidence="1 2" key="1">
    <citation type="submission" date="2018-05" db="EMBL/GenBank/DDBJ databases">
        <title>Comparative genomic sequence analysis between strain HN4 and CCM 8460T (Falsochrobactrum ovis) will provide more evidence to prove that HN4 is a new species of Falsochrobactrum.</title>
        <authorList>
            <person name="Lyu W."/>
            <person name="Sun L."/>
            <person name="Yao L."/>
        </authorList>
    </citation>
    <scope>NUCLEOTIDE SEQUENCE [LARGE SCALE GENOMIC DNA]</scope>
    <source>
        <strain evidence="1 2">HN4</strain>
    </source>
</reference>
<dbReference type="InterPro" id="IPR007325">
    <property type="entry name" value="KFase/CYL"/>
</dbReference>
<protein>
    <submittedName>
        <fullName evidence="1">Cyclase</fullName>
    </submittedName>
</protein>
<dbReference type="EMBL" id="QGDB01000003">
    <property type="protein sequence ID" value="PWL17669.1"/>
    <property type="molecule type" value="Genomic_DNA"/>
</dbReference>
<dbReference type="Pfam" id="PF04199">
    <property type="entry name" value="Cyclase"/>
    <property type="match status" value="1"/>
</dbReference>
<dbReference type="SUPFAM" id="SSF102198">
    <property type="entry name" value="Putative cyclase"/>
    <property type="match status" value="1"/>
</dbReference>
<dbReference type="PANTHER" id="PTHR31118:SF12">
    <property type="entry name" value="CYCLASE-LIKE PROTEIN 2"/>
    <property type="match status" value="1"/>
</dbReference>
<dbReference type="Gene3D" id="3.50.30.50">
    <property type="entry name" value="Putative cyclase"/>
    <property type="match status" value="1"/>
</dbReference>
<evidence type="ECO:0000313" key="1">
    <source>
        <dbReference type="EMBL" id="PWL17669.1"/>
    </source>
</evidence>